<sequence>MRKAYANRGLELPTQKNSNVASAKPRSKPKPNALQVDNLPKDQINQLMVNDPPSELLPTQKNLNVALAKPTSKPNNKPNAPHHQNKQPFRKSKSSRSTNQPINPILSSKILQELIDVPTIQSPKLRATACPVSQPTTDDYRLNITHGAKLIFADDQQKQTCLLNANFIQGHATQCHGAINDEREIVLGLDFGTSSMKVVIGDSTLGIAFAVPFTAENGIKRYLLPSHVYETKGVFSLQQGEQDYRDLKLSLIANPTNLILQKNVIAFLAFVIRYTRSWLFHEHADKYCNTRIFWKLKIGLPVAHHLDQSLSKVFSQSGLIAWLVANTQGEITTAVIDSARVLCNVPTKEDIEIEVVPEIAAQIYGFVKSNQFDKRALNLYLMVDVGAGTVDSSLFQVRSAKAGRCDFEFFTSVVEPLGVMNLHRYRVKWWQTALQKNGDIRFFQSLEKLKFQTDREVAIPDYYSDYFKGISVGFADDKQTPDNIFFGKVREQVKGKTYWKTWKSRLLKQAELQGIPVFYCGGGMRMPFYQRLHDQLHSDPSCSWLSAIPHRIECPKRLNAPGLQREDFDRLTVAYGLSFLEVGKITKAIPQPNQIDYPVSNWQENYINKDQC</sequence>
<feature type="compositionally biased region" description="Basic residues" evidence="1">
    <location>
        <begin position="83"/>
        <end position="94"/>
    </location>
</feature>
<proteinExistence type="predicted"/>
<gene>
    <name evidence="2" type="ORF">CXB77_03880</name>
</gene>
<feature type="region of interest" description="Disordered" evidence="1">
    <location>
        <begin position="68"/>
        <end position="102"/>
    </location>
</feature>
<dbReference type="Proteomes" id="UP000239936">
    <property type="component" value="Unassembled WGS sequence"/>
</dbReference>
<accession>A0A2S7XTQ3</accession>
<organism evidence="2 3">
    <name type="scientific">Chromatium okenii</name>
    <dbReference type="NCBI Taxonomy" id="61644"/>
    <lineage>
        <taxon>Bacteria</taxon>
        <taxon>Pseudomonadati</taxon>
        <taxon>Pseudomonadota</taxon>
        <taxon>Gammaproteobacteria</taxon>
        <taxon>Chromatiales</taxon>
        <taxon>Chromatiaceae</taxon>
        <taxon>Chromatium</taxon>
    </lineage>
</organism>
<keyword evidence="3" id="KW-1185">Reference proteome</keyword>
<evidence type="ECO:0000313" key="3">
    <source>
        <dbReference type="Proteomes" id="UP000239936"/>
    </source>
</evidence>
<feature type="region of interest" description="Disordered" evidence="1">
    <location>
        <begin position="1"/>
        <end position="40"/>
    </location>
</feature>
<dbReference type="EMBL" id="PPGH01000018">
    <property type="protein sequence ID" value="PQJ97115.1"/>
    <property type="molecule type" value="Genomic_DNA"/>
</dbReference>
<name>A0A2S7XTQ3_9GAMM</name>
<reference evidence="2 3" key="1">
    <citation type="submission" date="2018-01" db="EMBL/GenBank/DDBJ databases">
        <title>The complete genome sequence of Chromatium okenii LaCa, a purple sulfur bacterium with a turbulent life.</title>
        <authorList>
            <person name="Luedin S.M."/>
            <person name="Liechti N."/>
            <person name="Storelli N."/>
            <person name="Danza F."/>
            <person name="Wittwer M."/>
            <person name="Pothier J.F."/>
            <person name="Tonolla M.A."/>
        </authorList>
    </citation>
    <scope>NUCLEOTIDE SEQUENCE [LARGE SCALE GENOMIC DNA]</scope>
    <source>
        <strain evidence="2 3">LaCa</strain>
    </source>
</reference>
<comment type="caution">
    <text evidence="2">The sequence shown here is derived from an EMBL/GenBank/DDBJ whole genome shotgun (WGS) entry which is preliminary data.</text>
</comment>
<protein>
    <submittedName>
        <fullName evidence="2">Uncharacterized protein</fullName>
    </submittedName>
</protein>
<dbReference type="AlphaFoldDB" id="A0A2S7XTQ3"/>
<evidence type="ECO:0000313" key="2">
    <source>
        <dbReference type="EMBL" id="PQJ97115.1"/>
    </source>
</evidence>
<evidence type="ECO:0000256" key="1">
    <source>
        <dbReference type="SAM" id="MobiDB-lite"/>
    </source>
</evidence>